<feature type="transmembrane region" description="Helical" evidence="1">
    <location>
        <begin position="20"/>
        <end position="53"/>
    </location>
</feature>
<gene>
    <name evidence="3" type="ORF">HC248_00662</name>
</gene>
<dbReference type="EMBL" id="CP051461">
    <property type="protein sequence ID" value="QJC55383.1"/>
    <property type="molecule type" value="Genomic_DNA"/>
</dbReference>
<feature type="transmembrane region" description="Helical" evidence="1">
    <location>
        <begin position="414"/>
        <end position="447"/>
    </location>
</feature>
<feature type="transmembrane region" description="Helical" evidence="1">
    <location>
        <begin position="322"/>
        <end position="343"/>
    </location>
</feature>
<keyword evidence="1" id="KW-1133">Transmembrane helix</keyword>
<dbReference type="KEGG" id="pvac:HC248_00662"/>
<proteinExistence type="predicted"/>
<evidence type="ECO:0000256" key="1">
    <source>
        <dbReference type="SAM" id="Phobius"/>
    </source>
</evidence>
<name>A0A6H2H6F5_9BURK</name>
<keyword evidence="4" id="KW-1185">Reference proteome</keyword>
<dbReference type="RefSeq" id="WP_168921260.1">
    <property type="nucleotide sequence ID" value="NZ_CP051461.1"/>
</dbReference>
<feature type="transmembrane region" description="Helical" evidence="1">
    <location>
        <begin position="391"/>
        <end position="408"/>
    </location>
</feature>
<reference evidence="3 4" key="1">
    <citation type="submission" date="2020-04" db="EMBL/GenBank/DDBJ databases">
        <title>Complete genome of a Psychrophilic, Marine, Gas Vacuolate Bacterium Polaromonas vacuolata KCTC 22033T.</title>
        <authorList>
            <person name="Hwang K."/>
            <person name="Kim K.M."/>
        </authorList>
    </citation>
    <scope>NUCLEOTIDE SEQUENCE [LARGE SCALE GENOMIC DNA]</scope>
    <source>
        <strain evidence="3 4">KCTC 22033</strain>
    </source>
</reference>
<feature type="transmembrane region" description="Helical" evidence="1">
    <location>
        <begin position="147"/>
        <end position="163"/>
    </location>
</feature>
<feature type="transmembrane region" description="Helical" evidence="1">
    <location>
        <begin position="73"/>
        <end position="95"/>
    </location>
</feature>
<dbReference type="PANTHER" id="PTHR35342:SF5">
    <property type="entry name" value="TRICARBOXYLIC TRANSPORT PROTEIN"/>
    <property type="match status" value="1"/>
</dbReference>
<dbReference type="Pfam" id="PF01970">
    <property type="entry name" value="TctA"/>
    <property type="match status" value="1"/>
</dbReference>
<evidence type="ECO:0000259" key="2">
    <source>
        <dbReference type="Pfam" id="PF01970"/>
    </source>
</evidence>
<protein>
    <recommendedName>
        <fullName evidence="2">DUF112 domain-containing protein</fullName>
    </recommendedName>
</protein>
<keyword evidence="1" id="KW-0472">Membrane</keyword>
<evidence type="ECO:0000313" key="4">
    <source>
        <dbReference type="Proteomes" id="UP000502041"/>
    </source>
</evidence>
<evidence type="ECO:0000313" key="3">
    <source>
        <dbReference type="EMBL" id="QJC55383.1"/>
    </source>
</evidence>
<feature type="transmembrane region" description="Helical" evidence="1">
    <location>
        <begin position="468"/>
        <end position="487"/>
    </location>
</feature>
<dbReference type="AlphaFoldDB" id="A0A6H2H6F5"/>
<dbReference type="PANTHER" id="PTHR35342">
    <property type="entry name" value="TRICARBOXYLIC TRANSPORT PROTEIN"/>
    <property type="match status" value="1"/>
</dbReference>
<feature type="domain" description="DUF112" evidence="2">
    <location>
        <begin position="20"/>
        <end position="439"/>
    </location>
</feature>
<keyword evidence="1" id="KW-0812">Transmembrane</keyword>
<dbReference type="InterPro" id="IPR002823">
    <property type="entry name" value="DUF112_TM"/>
</dbReference>
<organism evidence="3 4">
    <name type="scientific">Polaromonas vacuolata</name>
    <dbReference type="NCBI Taxonomy" id="37448"/>
    <lineage>
        <taxon>Bacteria</taxon>
        <taxon>Pseudomonadati</taxon>
        <taxon>Pseudomonadota</taxon>
        <taxon>Betaproteobacteria</taxon>
        <taxon>Burkholderiales</taxon>
        <taxon>Comamonadaceae</taxon>
        <taxon>Polaromonas</taxon>
    </lineage>
</organism>
<dbReference type="Proteomes" id="UP000502041">
    <property type="component" value="Chromosome"/>
</dbReference>
<feature type="transmembrane region" description="Helical" evidence="1">
    <location>
        <begin position="107"/>
        <end position="135"/>
    </location>
</feature>
<accession>A0A6H2H6F5</accession>
<sequence length="505" mass="53151">MDIMDGLLYGLQIIMQPSTLLYCFGGVFLGTLIGVLPGIGALATISLLLPITYQIPPTEAIVMLAGVYYGASYGGSTASILLNLPGTASSAVACLDGYPMAQKGKAGVALFMTTIASFFGSMIGLFLLIMFAPAITELGFKFGPAEYFSIMLMGLIAASTLSMGSPAKSLAMVVLGLLLGSVGTDVNSGVARFSFDIPELTDSISLVALAMAVFGVSEVVAKVNQVQGTISKEKITMRTMTPSRQEFKDSIMPMLRGSAVGSFFGALPGTGGSISSFMAYAVEKKVAKDPSRFGKGAIEGVTAPESANNAGAQTAFVPTLTLGIPGDATMALMLGALMIHGIQPGPSMMSEQPEIFWGLIVSFGVGNILLLVLNIPLVGLWVSILRIPYRVLYPIILVFMSLGVYSVNNNTFDVYVVAALGTLGYFMNVFKFPAAPLLLGFVLGPLVEENLRRALLLSRGDMMTFVERPISASILGVTAVLLIWAVWSSIRSDLKARAQAKSSIS</sequence>
<feature type="transmembrane region" description="Helical" evidence="1">
    <location>
        <begin position="355"/>
        <end position="384"/>
    </location>
</feature>